<keyword evidence="3" id="KW-1185">Reference proteome</keyword>
<dbReference type="InterPro" id="IPR016181">
    <property type="entry name" value="Acyl_CoA_acyltransferase"/>
</dbReference>
<evidence type="ECO:0000313" key="2">
    <source>
        <dbReference type="EMBL" id="TFK92073.1"/>
    </source>
</evidence>
<evidence type="ECO:0000259" key="1">
    <source>
        <dbReference type="Pfam" id="PF13302"/>
    </source>
</evidence>
<dbReference type="Pfam" id="PF13302">
    <property type="entry name" value="Acetyltransf_3"/>
    <property type="match status" value="1"/>
</dbReference>
<dbReference type="GO" id="GO:0016747">
    <property type="term" value="F:acyltransferase activity, transferring groups other than amino-acyl groups"/>
    <property type="evidence" value="ECO:0007669"/>
    <property type="project" value="InterPro"/>
</dbReference>
<reference evidence="2 3" key="1">
    <citation type="journal article" date="2019" name="Nat. Ecol. Evol.">
        <title>Megaphylogeny resolves global patterns of mushroom evolution.</title>
        <authorList>
            <person name="Varga T."/>
            <person name="Krizsan K."/>
            <person name="Foldi C."/>
            <person name="Dima B."/>
            <person name="Sanchez-Garcia M."/>
            <person name="Sanchez-Ramirez S."/>
            <person name="Szollosi G.J."/>
            <person name="Szarkandi J.G."/>
            <person name="Papp V."/>
            <person name="Albert L."/>
            <person name="Andreopoulos W."/>
            <person name="Angelini C."/>
            <person name="Antonin V."/>
            <person name="Barry K.W."/>
            <person name="Bougher N.L."/>
            <person name="Buchanan P."/>
            <person name="Buyck B."/>
            <person name="Bense V."/>
            <person name="Catcheside P."/>
            <person name="Chovatia M."/>
            <person name="Cooper J."/>
            <person name="Damon W."/>
            <person name="Desjardin D."/>
            <person name="Finy P."/>
            <person name="Geml J."/>
            <person name="Haridas S."/>
            <person name="Hughes K."/>
            <person name="Justo A."/>
            <person name="Karasinski D."/>
            <person name="Kautmanova I."/>
            <person name="Kiss B."/>
            <person name="Kocsube S."/>
            <person name="Kotiranta H."/>
            <person name="LaButti K.M."/>
            <person name="Lechner B.E."/>
            <person name="Liimatainen K."/>
            <person name="Lipzen A."/>
            <person name="Lukacs Z."/>
            <person name="Mihaltcheva S."/>
            <person name="Morgado L.N."/>
            <person name="Niskanen T."/>
            <person name="Noordeloos M.E."/>
            <person name="Ohm R.A."/>
            <person name="Ortiz-Santana B."/>
            <person name="Ovrebo C."/>
            <person name="Racz N."/>
            <person name="Riley R."/>
            <person name="Savchenko A."/>
            <person name="Shiryaev A."/>
            <person name="Soop K."/>
            <person name="Spirin V."/>
            <person name="Szebenyi C."/>
            <person name="Tomsovsky M."/>
            <person name="Tulloss R.E."/>
            <person name="Uehling J."/>
            <person name="Grigoriev I.V."/>
            <person name="Vagvolgyi C."/>
            <person name="Papp T."/>
            <person name="Martin F.M."/>
            <person name="Miettinen O."/>
            <person name="Hibbett D.S."/>
            <person name="Nagy L.G."/>
        </authorList>
    </citation>
    <scope>NUCLEOTIDE SEQUENCE [LARGE SCALE GENOMIC DNA]</scope>
    <source>
        <strain evidence="2 3">HHB13444</strain>
    </source>
</reference>
<gene>
    <name evidence="2" type="ORF">K466DRAFT_540570</name>
</gene>
<feature type="domain" description="N-acetyltransferase" evidence="1">
    <location>
        <begin position="23"/>
        <end position="180"/>
    </location>
</feature>
<dbReference type="STRING" id="1314778.A0A5C3Q0T9"/>
<proteinExistence type="predicted"/>
<dbReference type="InterPro" id="IPR051531">
    <property type="entry name" value="N-acetyltransferase"/>
</dbReference>
<dbReference type="PANTHER" id="PTHR43792:SF16">
    <property type="entry name" value="N-ACETYLTRANSFERASE DOMAIN-CONTAINING PROTEIN"/>
    <property type="match status" value="1"/>
</dbReference>
<dbReference type="Gene3D" id="3.40.630.30">
    <property type="match status" value="1"/>
</dbReference>
<accession>A0A5C3Q0T9</accession>
<keyword evidence="2" id="KW-0808">Transferase</keyword>
<dbReference type="InParanoid" id="A0A5C3Q0T9"/>
<dbReference type="SUPFAM" id="SSF55729">
    <property type="entry name" value="Acyl-CoA N-acyltransferases (Nat)"/>
    <property type="match status" value="1"/>
</dbReference>
<protein>
    <submittedName>
        <fullName evidence="2">Acyl-CoA N-acyltransferase</fullName>
    </submittedName>
</protein>
<keyword evidence="2" id="KW-0012">Acyltransferase</keyword>
<name>A0A5C3Q0T9_9APHY</name>
<dbReference type="EMBL" id="ML211006">
    <property type="protein sequence ID" value="TFK92073.1"/>
    <property type="molecule type" value="Genomic_DNA"/>
</dbReference>
<dbReference type="AlphaFoldDB" id="A0A5C3Q0T9"/>
<sequence length="214" mass="23688">MTDANFHIETPRLYISYFQPALDSHCDFLVKLYNTPEFIATCGRLSVTTREIARDRLSTRFVADHERNGYGIYLVSRKPTGDGDAAPAGDAPFNFQDKLARCTLVGTVSLLRGSDPATAYTIPDLGFAILPEEMRKGYAKEASEGLLDYVKREKGMDVVLGMFDPTNEGSRGVFRSLGFEDRGVKRLEVFGNIQGEVWISPGGAKDLSVYNLNT</sequence>
<organism evidence="2 3">
    <name type="scientific">Polyporus arcularius HHB13444</name>
    <dbReference type="NCBI Taxonomy" id="1314778"/>
    <lineage>
        <taxon>Eukaryota</taxon>
        <taxon>Fungi</taxon>
        <taxon>Dikarya</taxon>
        <taxon>Basidiomycota</taxon>
        <taxon>Agaricomycotina</taxon>
        <taxon>Agaricomycetes</taxon>
        <taxon>Polyporales</taxon>
        <taxon>Polyporaceae</taxon>
        <taxon>Polyporus</taxon>
    </lineage>
</organism>
<dbReference type="PANTHER" id="PTHR43792">
    <property type="entry name" value="GNAT FAMILY, PUTATIVE (AFU_ORTHOLOGUE AFUA_3G00765)-RELATED-RELATED"/>
    <property type="match status" value="1"/>
</dbReference>
<evidence type="ECO:0000313" key="3">
    <source>
        <dbReference type="Proteomes" id="UP000308197"/>
    </source>
</evidence>
<dbReference type="Proteomes" id="UP000308197">
    <property type="component" value="Unassembled WGS sequence"/>
</dbReference>
<dbReference type="InterPro" id="IPR000182">
    <property type="entry name" value="GNAT_dom"/>
</dbReference>